<evidence type="ECO:0000313" key="2">
    <source>
        <dbReference type="EMBL" id="OGG49407.1"/>
    </source>
</evidence>
<reference evidence="2 3" key="1">
    <citation type="journal article" date="2016" name="Nat. Commun.">
        <title>Thousands of microbial genomes shed light on interconnected biogeochemical processes in an aquifer system.</title>
        <authorList>
            <person name="Anantharaman K."/>
            <person name="Brown C.T."/>
            <person name="Hug L.A."/>
            <person name="Sharon I."/>
            <person name="Castelle C.J."/>
            <person name="Probst A.J."/>
            <person name="Thomas B.C."/>
            <person name="Singh A."/>
            <person name="Wilkins M.J."/>
            <person name="Karaoz U."/>
            <person name="Brodie E.L."/>
            <person name="Williams K.H."/>
            <person name="Hubbard S.S."/>
            <person name="Banfield J.F."/>
        </authorList>
    </citation>
    <scope>NUCLEOTIDE SEQUENCE [LARGE SCALE GENOMIC DNA]</scope>
</reference>
<proteinExistence type="predicted"/>
<comment type="caution">
    <text evidence="2">The sequence shown here is derived from an EMBL/GenBank/DDBJ whole genome shotgun (WGS) entry which is preliminary data.</text>
</comment>
<gene>
    <name evidence="2" type="ORF">A2704_00895</name>
</gene>
<feature type="transmembrane region" description="Helical" evidence="1">
    <location>
        <begin position="120"/>
        <end position="145"/>
    </location>
</feature>
<name>A0A1F6CK64_9BACT</name>
<evidence type="ECO:0000256" key="1">
    <source>
        <dbReference type="SAM" id="Phobius"/>
    </source>
</evidence>
<keyword evidence="1" id="KW-1133">Transmembrane helix</keyword>
<feature type="transmembrane region" description="Helical" evidence="1">
    <location>
        <begin position="151"/>
        <end position="172"/>
    </location>
</feature>
<accession>A0A1F6CK64</accession>
<feature type="transmembrane region" description="Helical" evidence="1">
    <location>
        <begin position="72"/>
        <end position="99"/>
    </location>
</feature>
<keyword evidence="1" id="KW-0472">Membrane</keyword>
<dbReference type="AlphaFoldDB" id="A0A1F6CK64"/>
<sequence length="181" mass="20656">MESYLYAFLAVGLNFLFWLVVIVVESVESHYGLMPQRRSWKSSEPFLYLRDWHMGTWGDLIGFSFINWVAGYYIFLISSSSVLFPALCVAFLASSIFFLDRFSGRRSPGSGFPKKGAISIHGVLHLLYFFIQSFLCAGVFLLIFYGEIQGLFIILAVSGAVVYSFSFLADWWEGKLEPVRY</sequence>
<feature type="transmembrane region" description="Helical" evidence="1">
    <location>
        <begin position="6"/>
        <end position="27"/>
    </location>
</feature>
<protein>
    <submittedName>
        <fullName evidence="2">Uncharacterized protein</fullName>
    </submittedName>
</protein>
<feature type="transmembrane region" description="Helical" evidence="1">
    <location>
        <begin position="47"/>
        <end position="66"/>
    </location>
</feature>
<dbReference type="Proteomes" id="UP000176445">
    <property type="component" value="Unassembled WGS sequence"/>
</dbReference>
<dbReference type="EMBL" id="MFKW01000074">
    <property type="protein sequence ID" value="OGG49407.1"/>
    <property type="molecule type" value="Genomic_DNA"/>
</dbReference>
<keyword evidence="1" id="KW-0812">Transmembrane</keyword>
<organism evidence="2 3">
    <name type="scientific">Candidatus Kaiserbacteria bacterium RIFCSPHIGHO2_01_FULL_54_36b</name>
    <dbReference type="NCBI Taxonomy" id="1798483"/>
    <lineage>
        <taxon>Bacteria</taxon>
        <taxon>Candidatus Kaiseribacteriota</taxon>
    </lineage>
</organism>
<evidence type="ECO:0000313" key="3">
    <source>
        <dbReference type="Proteomes" id="UP000176445"/>
    </source>
</evidence>